<dbReference type="AlphaFoldDB" id="A0A068S9M0"/>
<evidence type="ECO:0000313" key="2">
    <source>
        <dbReference type="Proteomes" id="UP000027586"/>
    </source>
</evidence>
<accession>A0A068S9M0</accession>
<reference evidence="1" key="1">
    <citation type="submission" date="2013-08" db="EMBL/GenBank/DDBJ databases">
        <title>Gene expansion shapes genome architecture in the human pathogen Lichtheimia corymbifera: an evolutionary genomics analysis in the ancient terrestrial Mucorales (Mucoromycotina).</title>
        <authorList>
            <person name="Schwartze V.U."/>
            <person name="Winter S."/>
            <person name="Shelest E."/>
            <person name="Marcet-Houben M."/>
            <person name="Horn F."/>
            <person name="Wehner S."/>
            <person name="Hoffmann K."/>
            <person name="Riege K."/>
            <person name="Sammeth M."/>
            <person name="Nowrousian M."/>
            <person name="Valiante V."/>
            <person name="Linde J."/>
            <person name="Jacobsen I.D."/>
            <person name="Marz M."/>
            <person name="Brakhage A.A."/>
            <person name="Gabaldon T."/>
            <person name="Bocker S."/>
            <person name="Voigt K."/>
        </authorList>
    </citation>
    <scope>NUCLEOTIDE SEQUENCE [LARGE SCALE GENOMIC DNA]</scope>
    <source>
        <strain evidence="1">FSU 9682</strain>
    </source>
</reference>
<dbReference type="Proteomes" id="UP000027586">
    <property type="component" value="Unassembled WGS sequence"/>
</dbReference>
<proteinExistence type="predicted"/>
<gene>
    <name evidence="1" type="ORF">LCOR_09366.1</name>
</gene>
<sequence length="76" mass="8887">MFVRRSRMRLIGHRRLPVAPEQMGVLVLVCPQPTGIAYAPVKAKIASNKRIQRDDMMMDDLTESKRRRAMWCLFLE</sequence>
<evidence type="ECO:0000313" key="1">
    <source>
        <dbReference type="EMBL" id="CDH58507.1"/>
    </source>
</evidence>
<protein>
    <submittedName>
        <fullName evidence="1">Uncharacterized protein</fullName>
    </submittedName>
</protein>
<dbReference type="EMBL" id="CBTN010000057">
    <property type="protein sequence ID" value="CDH58507.1"/>
    <property type="molecule type" value="Genomic_DNA"/>
</dbReference>
<keyword evidence="2" id="KW-1185">Reference proteome</keyword>
<dbReference type="VEuPathDB" id="FungiDB:LCOR_09366.1"/>
<comment type="caution">
    <text evidence="1">The sequence shown here is derived from an EMBL/GenBank/DDBJ whole genome shotgun (WGS) entry which is preliminary data.</text>
</comment>
<name>A0A068S9M0_9FUNG</name>
<organism evidence="1 2">
    <name type="scientific">Lichtheimia corymbifera JMRC:FSU:9682</name>
    <dbReference type="NCBI Taxonomy" id="1263082"/>
    <lineage>
        <taxon>Eukaryota</taxon>
        <taxon>Fungi</taxon>
        <taxon>Fungi incertae sedis</taxon>
        <taxon>Mucoromycota</taxon>
        <taxon>Mucoromycotina</taxon>
        <taxon>Mucoromycetes</taxon>
        <taxon>Mucorales</taxon>
        <taxon>Lichtheimiaceae</taxon>
        <taxon>Lichtheimia</taxon>
    </lineage>
</organism>